<dbReference type="InterPro" id="IPR002915">
    <property type="entry name" value="DeoC/FbaB/LacD_aldolase"/>
</dbReference>
<keyword evidence="3 5" id="KW-0057">Aromatic amino acid biosynthesis</keyword>
<feature type="active site" description="Proton acceptor" evidence="5">
    <location>
        <position position="36"/>
    </location>
</feature>
<proteinExistence type="inferred from homology"/>
<evidence type="ECO:0000256" key="5">
    <source>
        <dbReference type="HAMAP-Rule" id="MF_00960"/>
    </source>
</evidence>
<evidence type="ECO:0000256" key="2">
    <source>
        <dbReference type="ARBA" id="ARBA00022679"/>
    </source>
</evidence>
<comment type="catalytic activity">
    <reaction evidence="5">
        <text>1-deoxy-D-threo-hexo-2,5-diulose 6-phosphate + L-aspartate 4-semialdehyde = 2,3-dioxopropyl phosphate + 2-amino-2,3,7-trideoxy-D-lyxo-hept-6-ulosonate</text>
        <dbReference type="Rhea" id="RHEA:25952"/>
        <dbReference type="ChEBI" id="CHEBI:58859"/>
        <dbReference type="ChEBI" id="CHEBI:58860"/>
        <dbReference type="ChEBI" id="CHEBI:58861"/>
        <dbReference type="ChEBI" id="CHEBI:537519"/>
        <dbReference type="EC" id="2.2.1.10"/>
    </reaction>
</comment>
<dbReference type="SUPFAM" id="SSF51569">
    <property type="entry name" value="Aldolase"/>
    <property type="match status" value="1"/>
</dbReference>
<evidence type="ECO:0000256" key="3">
    <source>
        <dbReference type="ARBA" id="ARBA00023141"/>
    </source>
</evidence>
<keyword evidence="1 5" id="KW-0028">Amino-acid biosynthesis</keyword>
<feature type="binding site" evidence="5">
    <location>
        <begin position="156"/>
        <end position="158"/>
    </location>
    <ligand>
        <name>1-deoxy-D-threo-hexo-2,5-diulose 6-phosphate</name>
        <dbReference type="ChEBI" id="CHEBI:58861"/>
    </ligand>
</feature>
<dbReference type="GO" id="GO:0004332">
    <property type="term" value="F:fructose-bisphosphate aldolase activity"/>
    <property type="evidence" value="ECO:0007669"/>
    <property type="project" value="InterPro"/>
</dbReference>
<evidence type="ECO:0000256" key="4">
    <source>
        <dbReference type="ARBA" id="ARBA00023270"/>
    </source>
</evidence>
<dbReference type="PIRSF" id="PIRSF038992">
    <property type="entry name" value="Aldolase_Ia"/>
    <property type="match status" value="1"/>
</dbReference>
<keyword evidence="2 5" id="KW-0808">Transferase</keyword>
<dbReference type="InterPro" id="IPR041720">
    <property type="entry name" value="FbaB-like"/>
</dbReference>
<dbReference type="CDD" id="cd00958">
    <property type="entry name" value="DhnA"/>
    <property type="match status" value="1"/>
</dbReference>
<evidence type="ECO:0000256" key="7">
    <source>
        <dbReference type="PIRSR" id="PIRSR038992-1"/>
    </source>
</evidence>
<comment type="similarity">
    <text evidence="5">Belongs to the DeoC/FbaB aldolase family. ADHS subfamily.</text>
</comment>
<dbReference type="GO" id="GO:0016744">
    <property type="term" value="F:transketolase or transaldolase activity"/>
    <property type="evidence" value="ECO:0007669"/>
    <property type="project" value="UniProtKB-UniRule"/>
</dbReference>
<keyword evidence="4 5" id="KW-0704">Schiff base</keyword>
<dbReference type="Pfam" id="PF01791">
    <property type="entry name" value="DeoC"/>
    <property type="match status" value="1"/>
</dbReference>
<feature type="active site" description="Proton donor" evidence="5 7">
    <location>
        <position position="156"/>
    </location>
</feature>
<accession>A0A7G9Z2Y7</accession>
<dbReference type="NCBIfam" id="NF005556">
    <property type="entry name" value="PRK07226.1"/>
    <property type="match status" value="1"/>
</dbReference>
<feature type="active site" description="Schiff-base intermediate with substrate" evidence="5">
    <location>
        <position position="187"/>
    </location>
</feature>
<sequence length="274" mass="29032">MTSMGERMERMGIGKRIRTERIVDRNSGRSVIVPMDHGVSSGPIYGLTDMRVAVNAIADGGANAVLVHKGIVIAGHRGYGKDIGLIIHLSASTSLGPDPLNKVIVATVEEAMRLGADAVSMHVNVGAESEAEMLEDLGETAMVCEEWGMPLLAMMYPRGEKVESEHAVEMVKHVARVGAELGADVIKTNYTGDPDTFKDVIRSCPVPVIIAGGPKANTDAEVLKMVEDAVAAGAAGVSIGRNVFQHPNPADMTRAISKVVHEGISAKEAMEMLK</sequence>
<dbReference type="InterPro" id="IPR050456">
    <property type="entry name" value="DeoC/FbaB_aldolase"/>
</dbReference>
<feature type="active site" description="Schiff-base intermediate with dihydroxyacetone-P" evidence="7">
    <location>
        <position position="187"/>
    </location>
</feature>
<dbReference type="InterPro" id="IPR010210">
    <property type="entry name" value="ADH_synthase"/>
</dbReference>
<dbReference type="PANTHER" id="PTHR47916">
    <property type="entry name" value="FRUCTOSE-BISPHOSPHATE ALDOLASE CLASS 1"/>
    <property type="match status" value="1"/>
</dbReference>
<dbReference type="EC" id="2.2.1.10" evidence="5 6"/>
<dbReference type="InterPro" id="IPR013785">
    <property type="entry name" value="Aldolase_TIM"/>
</dbReference>
<evidence type="ECO:0000313" key="8">
    <source>
        <dbReference type="EMBL" id="QNO54621.1"/>
    </source>
</evidence>
<dbReference type="GO" id="GO:0008652">
    <property type="term" value="P:amino acid biosynthetic process"/>
    <property type="evidence" value="ECO:0007669"/>
    <property type="project" value="UniProtKB-KW"/>
</dbReference>
<dbReference type="NCBIfam" id="TIGR01949">
    <property type="entry name" value="ADH_synth"/>
    <property type="match status" value="1"/>
</dbReference>
<gene>
    <name evidence="5 8" type="primary">aroA'</name>
    <name evidence="8" type="ORF">GNACHGJL_00003</name>
</gene>
<reference evidence="8" key="1">
    <citation type="submission" date="2020-06" db="EMBL/GenBank/DDBJ databases">
        <title>Unique genomic features of the anaerobic methanotrophic archaea.</title>
        <authorList>
            <person name="Chadwick G.L."/>
            <person name="Skennerton C.T."/>
            <person name="Laso-Perez R."/>
            <person name="Leu A.O."/>
            <person name="Speth D.R."/>
            <person name="Yu H."/>
            <person name="Morgan-Lang C."/>
            <person name="Hatzenpichler R."/>
            <person name="Goudeau D."/>
            <person name="Malmstrom R."/>
            <person name="Brazelton W.J."/>
            <person name="Woyke T."/>
            <person name="Hallam S.J."/>
            <person name="Tyson G.W."/>
            <person name="Wegener G."/>
            <person name="Boetius A."/>
            <person name="Orphan V."/>
        </authorList>
    </citation>
    <scope>NUCLEOTIDE SEQUENCE</scope>
</reference>
<evidence type="ECO:0000256" key="1">
    <source>
        <dbReference type="ARBA" id="ARBA00022605"/>
    </source>
</evidence>
<dbReference type="SMART" id="SM01133">
    <property type="entry name" value="DeoC"/>
    <property type="match status" value="1"/>
</dbReference>
<organism evidence="8">
    <name type="scientific">Candidatus Methanophaga sp. ANME-1 ERB7</name>
    <dbReference type="NCBI Taxonomy" id="2759913"/>
    <lineage>
        <taxon>Archaea</taxon>
        <taxon>Methanobacteriati</taxon>
        <taxon>Methanobacteriota</taxon>
        <taxon>Stenosarchaea group</taxon>
        <taxon>Methanomicrobia</taxon>
        <taxon>Candidatus Methanophagales</taxon>
        <taxon>Candidatus Methanophagaceae</taxon>
        <taxon>Candidatus Methanophaga</taxon>
    </lineage>
</organism>
<feature type="binding site" evidence="5">
    <location>
        <begin position="36"/>
        <end position="40"/>
    </location>
    <ligand>
        <name>1-deoxy-D-threo-hexo-2,5-diulose 6-phosphate</name>
        <dbReference type="ChEBI" id="CHEBI:58861"/>
    </ligand>
</feature>
<dbReference type="GO" id="GO:0016836">
    <property type="term" value="F:hydro-lyase activity"/>
    <property type="evidence" value="ECO:0007669"/>
    <property type="project" value="InterPro"/>
</dbReference>
<dbReference type="AlphaFoldDB" id="A0A7G9Z2Y7"/>
<dbReference type="PANTHER" id="PTHR47916:SF1">
    <property type="entry name" value="3-HYDROXY-5-PHOSPHONOOXYPENTANE-2,4-DIONE THIOLASE"/>
    <property type="match status" value="1"/>
</dbReference>
<dbReference type="GO" id="GO:0009073">
    <property type="term" value="P:aromatic amino acid family biosynthetic process"/>
    <property type="evidence" value="ECO:0007669"/>
    <property type="project" value="UniProtKB-UniRule"/>
</dbReference>
<dbReference type="Gene3D" id="3.20.20.70">
    <property type="entry name" value="Aldolase class I"/>
    <property type="match status" value="1"/>
</dbReference>
<feature type="binding site" evidence="5">
    <location>
        <begin position="240"/>
        <end position="241"/>
    </location>
    <ligand>
        <name>1-deoxy-D-threo-hexo-2,5-diulose 6-phosphate</name>
        <dbReference type="ChEBI" id="CHEBI:58861"/>
    </ligand>
</feature>
<protein>
    <recommendedName>
        <fullName evidence="5 6">2-amino-3,7-dideoxy-D-threo-hept-6-ulosonate synthase</fullName>
        <shortName evidence="5">ADH synthase</shortName>
        <shortName evidence="5">ADHS</shortName>
        <shortName evidence="5">ADTH synthase</shortName>
        <ecNumber evidence="5 6">2.2.1.10</ecNumber>
    </recommendedName>
</protein>
<name>A0A7G9Z2Y7_9EURY</name>
<feature type="binding site" evidence="5">
    <location>
        <begin position="212"/>
        <end position="213"/>
    </location>
    <ligand>
        <name>1-deoxy-D-threo-hexo-2,5-diulose 6-phosphate</name>
        <dbReference type="ChEBI" id="CHEBI:58861"/>
    </ligand>
</feature>
<comment type="function">
    <text evidence="5">Catalyzes a transaldol reaction between 6-deoxy-5-ketofructose 1-phosphate (DKFP) and L-aspartate semialdehyde (ASA) with an elimination of hydroxypyruvaldehyde phosphate to yield 2-amino-3,7-dideoxy-D-threo-hept-6-ulosonate (ADH). Plays a key role in an alternative pathway of the biosynthesis of 3-dehydroquinate (DHQ), which is involved in the canonical pathway for the biosynthesis of aromatic amino acids.</text>
</comment>
<dbReference type="EMBL" id="MT631588">
    <property type="protein sequence ID" value="QNO54621.1"/>
    <property type="molecule type" value="Genomic_DNA"/>
</dbReference>
<dbReference type="HAMAP" id="MF_00960">
    <property type="entry name" value="ADH_synthase"/>
    <property type="match status" value="1"/>
</dbReference>
<evidence type="ECO:0000256" key="6">
    <source>
        <dbReference type="NCBIfam" id="TIGR01949"/>
    </source>
</evidence>
<comment type="subunit">
    <text evidence="5">Homodecamer.</text>
</comment>